<dbReference type="RefSeq" id="WP_085513117.1">
    <property type="nucleotide sequence ID" value="NZ_FXAP01000005.1"/>
</dbReference>
<accession>A0A3N2C440</accession>
<sequence length="258" mass="26712">MKEHITHTLDWVDAVTLDVVGDRVDPLAWSMHERAAGMVRIAIGSRRSLRITTLTGSRIIDGASLSAASVDGVLSCASALDAVEVPSRSDSPEETVFRPASSQEPWAWTVDPDETVFSAVAGAAGLALDDDPPAPMRVTLHDLHGATAYEVRETLVVGRAPEPQPGIPLQRQGLIVVSAPGGAVSSSHLSITPGIGHLVVRDLWTTNGTTLRSGSAAPFRIGRGEEIPVAAGSALDLGDDVVLVVSTGDESAGAAHGA</sequence>
<protein>
    <recommendedName>
        <fullName evidence="3">FHA domain-containing protein</fullName>
    </recommendedName>
</protein>
<proteinExistence type="predicted"/>
<reference evidence="1 2" key="1">
    <citation type="submission" date="2018-11" db="EMBL/GenBank/DDBJ databases">
        <title>Sequencing the genomes of 1000 actinobacteria strains.</title>
        <authorList>
            <person name="Klenk H.-P."/>
        </authorList>
    </citation>
    <scope>NUCLEOTIDE SEQUENCE [LARGE SCALE GENOMIC DNA]</scope>
    <source>
        <strain evidence="1 2">DSM 14012</strain>
    </source>
</reference>
<evidence type="ECO:0000313" key="1">
    <source>
        <dbReference type="EMBL" id="ROR82233.1"/>
    </source>
</evidence>
<dbReference type="Gene3D" id="2.60.200.20">
    <property type="match status" value="1"/>
</dbReference>
<gene>
    <name evidence="1" type="ORF">EDD42_2321</name>
</gene>
<dbReference type="AlphaFoldDB" id="A0A3N2C440"/>
<dbReference type="InterPro" id="IPR008984">
    <property type="entry name" value="SMAD_FHA_dom_sf"/>
</dbReference>
<name>A0A3N2C440_9MICO</name>
<dbReference type="SUPFAM" id="SSF49879">
    <property type="entry name" value="SMAD/FHA domain"/>
    <property type="match status" value="1"/>
</dbReference>
<evidence type="ECO:0000313" key="2">
    <source>
        <dbReference type="Proteomes" id="UP000266915"/>
    </source>
</evidence>
<evidence type="ECO:0008006" key="3">
    <source>
        <dbReference type="Google" id="ProtNLM"/>
    </source>
</evidence>
<dbReference type="Proteomes" id="UP000266915">
    <property type="component" value="Unassembled WGS sequence"/>
</dbReference>
<dbReference type="EMBL" id="RKHL01000001">
    <property type="protein sequence ID" value="ROR82233.1"/>
    <property type="molecule type" value="Genomic_DNA"/>
</dbReference>
<keyword evidence="2" id="KW-1185">Reference proteome</keyword>
<comment type="caution">
    <text evidence="1">The sequence shown here is derived from an EMBL/GenBank/DDBJ whole genome shotgun (WGS) entry which is preliminary data.</text>
</comment>
<organism evidence="1 2">
    <name type="scientific">Plantibacter flavus</name>
    <dbReference type="NCBI Taxonomy" id="150123"/>
    <lineage>
        <taxon>Bacteria</taxon>
        <taxon>Bacillati</taxon>
        <taxon>Actinomycetota</taxon>
        <taxon>Actinomycetes</taxon>
        <taxon>Micrococcales</taxon>
        <taxon>Microbacteriaceae</taxon>
        <taxon>Plantibacter</taxon>
    </lineage>
</organism>